<dbReference type="PANTHER" id="PTHR12473">
    <property type="entry name" value="UBIQUITIN CARBOXYL-TERMINAL HYDROLASE MINDY-4-RELATED"/>
    <property type="match status" value="1"/>
</dbReference>
<dbReference type="GO" id="GO:0004843">
    <property type="term" value="F:cysteine-type deubiquitinase activity"/>
    <property type="evidence" value="ECO:0007669"/>
    <property type="project" value="UniProtKB-UniRule"/>
</dbReference>
<proteinExistence type="inferred from homology"/>
<feature type="compositionally biased region" description="Basic residues" evidence="9">
    <location>
        <begin position="199"/>
        <end position="212"/>
    </location>
</feature>
<dbReference type="GO" id="GO:0071108">
    <property type="term" value="P:protein K48-linked deubiquitination"/>
    <property type="evidence" value="ECO:0007669"/>
    <property type="project" value="InterPro"/>
</dbReference>
<comment type="similarity">
    <text evidence="2 8">Belongs to the MINDY deubiquitinase family. FAM188 subfamily.</text>
</comment>
<keyword evidence="5 8" id="KW-0378">Hydrolase</keyword>
<dbReference type="GeneID" id="106166074"/>
<feature type="compositionally biased region" description="Polar residues" evidence="9">
    <location>
        <begin position="231"/>
        <end position="240"/>
    </location>
</feature>
<feature type="compositionally biased region" description="Basic residues" evidence="9">
    <location>
        <begin position="288"/>
        <end position="304"/>
    </location>
</feature>
<dbReference type="KEGG" id="lak:106166074"/>
<feature type="compositionally biased region" description="Basic and acidic residues" evidence="9">
    <location>
        <begin position="91"/>
        <end position="118"/>
    </location>
</feature>
<dbReference type="AlphaFoldDB" id="A0A1S3IP19"/>
<organism evidence="11 12">
    <name type="scientific">Lingula anatina</name>
    <name type="common">Brachiopod</name>
    <name type="synonym">Lingula unguis</name>
    <dbReference type="NCBI Taxonomy" id="7574"/>
    <lineage>
        <taxon>Eukaryota</taxon>
        <taxon>Metazoa</taxon>
        <taxon>Spiralia</taxon>
        <taxon>Lophotrochozoa</taxon>
        <taxon>Brachiopoda</taxon>
        <taxon>Linguliformea</taxon>
        <taxon>Lingulata</taxon>
        <taxon>Lingulida</taxon>
        <taxon>Linguloidea</taxon>
        <taxon>Lingulidae</taxon>
        <taxon>Lingula</taxon>
    </lineage>
</organism>
<evidence type="ECO:0000256" key="2">
    <source>
        <dbReference type="ARBA" id="ARBA00011074"/>
    </source>
</evidence>
<keyword evidence="11" id="KW-1185">Reference proteome</keyword>
<dbReference type="PANTHER" id="PTHR12473:SF8">
    <property type="entry name" value="UBIQUITIN CARBOXYL-TERMINAL HYDROLASE MINDY-4-RELATED"/>
    <property type="match status" value="1"/>
</dbReference>
<comment type="function">
    <text evidence="8">Hydrolase that can remove 'Lys-48'-linked conjugated ubiquitin from proteins.</text>
</comment>
<dbReference type="InParanoid" id="A0A1S3IP19"/>
<accession>A0A1S3IP19</accession>
<evidence type="ECO:0000256" key="1">
    <source>
        <dbReference type="ARBA" id="ARBA00000707"/>
    </source>
</evidence>
<feature type="domain" description="Deubiquitinating enzyme MINDY-3/4 conserved" evidence="10">
    <location>
        <begin position="469"/>
        <end position="806"/>
    </location>
</feature>
<keyword evidence="4 8" id="KW-0833">Ubl conjugation pathway</keyword>
<dbReference type="OrthoDB" id="10263628at2759"/>
<dbReference type="SMART" id="SM01174">
    <property type="entry name" value="DUF4205"/>
    <property type="match status" value="1"/>
</dbReference>
<sequence>MKMANPTAETVAASVVREYLSRKGLRCTLQMMDEEMPRTEDCISKRPLLIKELQIEKLMKKNRELENPLRAMLEVIIKHLMEKGSTSTPNHNEDGVQDDAERKKPAEVSDTSGHRYDDALETPVAKPRKKAPPPKHSEMLLEDTTEGETLGGEGRAGIMDREREDTAALLPPGGTTRLKSGKLRGMSGPISSSIEGRDRKKMKRPTSSHHHSRPDTNHTLDNQLPYKEPDISNTFSNASEISAGHRTQHDSHVKSTGHRRTDLRQDSGRIEDVLDIGDPVLKTEEHKPRSHHHHHHKRHHHHHHNLDQDSTNGQMNLANKKQHSFDDDGLDLSTPERPTSRHGRRSSQKESREPQPDVSTSAQDKPSPRPNSRHRKRDDLELDGYDVNISSIKENVMSRGGSGSSTSSRSGAKNLCKVGDLEVGDEDDLEAEMAELHVQEVHKPIAKTQKSNLITNARPIDIQTAVELKTVIFGTASKFFNDEWLYQSFTFSDQPRLQYGIVQKKGGPCGVLAAVQAMVLQEMLFNKETKPTSDSLEPSRKERTACLAAAISAILWRAGQQKEAVVTLPCGRSIFAGSGRYKPDNVTETLVLNIFSTQEELHEFIKQHINTFELEGSTGVVLFTYSLILSRTIPELKSDMDVPTNTLMGAHGYCSQELVNLILTGKAASNVFNDKVELDSGTGPKMILKGIHARSDIGLLSLFEHYKSCEVGTFLKTPRFPIWVVCSESHFSVLFSLKKELMSDWKVERKFDLYYYDGLARQDEEIRLTIETTNRFYEPPSDDDLVPPLEHCIRTKWKDAQIDWNGTEPIL</sequence>
<evidence type="ECO:0000256" key="3">
    <source>
        <dbReference type="ARBA" id="ARBA00022670"/>
    </source>
</evidence>
<evidence type="ECO:0000259" key="10">
    <source>
        <dbReference type="SMART" id="SM01174"/>
    </source>
</evidence>
<gene>
    <name evidence="12" type="primary">LOC106166074</name>
</gene>
<feature type="compositionally biased region" description="Polar residues" evidence="9">
    <location>
        <begin position="308"/>
        <end position="319"/>
    </location>
</feature>
<comment type="function">
    <text evidence="7">Probable hydrolase that can remove 'Lys-48'-linked conjugated ubiquitin from proteins.</text>
</comment>
<evidence type="ECO:0000256" key="8">
    <source>
        <dbReference type="RuleBase" id="RU367088"/>
    </source>
</evidence>
<evidence type="ECO:0000313" key="11">
    <source>
        <dbReference type="Proteomes" id="UP000085678"/>
    </source>
</evidence>
<evidence type="ECO:0000313" key="12">
    <source>
        <dbReference type="RefSeq" id="XP_013399947.1"/>
    </source>
</evidence>
<evidence type="ECO:0000256" key="7">
    <source>
        <dbReference type="ARBA" id="ARBA00037630"/>
    </source>
</evidence>
<evidence type="ECO:0000256" key="9">
    <source>
        <dbReference type="SAM" id="MobiDB-lite"/>
    </source>
</evidence>
<feature type="compositionally biased region" description="Basic and acidic residues" evidence="9">
    <location>
        <begin position="247"/>
        <end position="272"/>
    </location>
</feature>
<dbReference type="InterPro" id="IPR059022">
    <property type="entry name" value="MINDY4_N"/>
</dbReference>
<dbReference type="EC" id="3.4.19.12" evidence="8"/>
<evidence type="ECO:0000256" key="6">
    <source>
        <dbReference type="ARBA" id="ARBA00022807"/>
    </source>
</evidence>
<evidence type="ECO:0000256" key="4">
    <source>
        <dbReference type="ARBA" id="ARBA00022786"/>
    </source>
</evidence>
<dbReference type="GO" id="GO:1990380">
    <property type="term" value="F:K48-linked deubiquitinase activity"/>
    <property type="evidence" value="ECO:0007669"/>
    <property type="project" value="UniProtKB-UniRule"/>
</dbReference>
<dbReference type="Pfam" id="PF13898">
    <property type="entry name" value="MINDY-3_4_CD"/>
    <property type="match status" value="1"/>
</dbReference>
<keyword evidence="3 8" id="KW-0645">Protease</keyword>
<reference evidence="12" key="1">
    <citation type="submission" date="2025-08" db="UniProtKB">
        <authorList>
            <consortium name="RefSeq"/>
        </authorList>
    </citation>
    <scope>IDENTIFICATION</scope>
    <source>
        <tissue evidence="12">Gonads</tissue>
    </source>
</reference>
<keyword evidence="6 8" id="KW-0788">Thiol protease</keyword>
<protein>
    <recommendedName>
        <fullName evidence="8">Ubiquitin carboxyl-terminal hydrolase MINDY</fullName>
        <ecNumber evidence="8">3.4.19.12</ecNumber>
    </recommendedName>
</protein>
<dbReference type="Pfam" id="PF26038">
    <property type="entry name" value="Dimer_MINDY4_N"/>
    <property type="match status" value="1"/>
</dbReference>
<feature type="region of interest" description="Disordered" evidence="9">
    <location>
        <begin position="83"/>
        <end position="411"/>
    </location>
</feature>
<dbReference type="GO" id="GO:0006508">
    <property type="term" value="P:proteolysis"/>
    <property type="evidence" value="ECO:0007669"/>
    <property type="project" value="UniProtKB-KW"/>
</dbReference>
<name>A0A1S3IP19_LINAN</name>
<comment type="catalytic activity">
    <reaction evidence="1 8">
        <text>Thiol-dependent hydrolysis of ester, thioester, amide, peptide and isopeptide bonds formed by the C-terminal Gly of ubiquitin (a 76-residue protein attached to proteins as an intracellular targeting signal).</text>
        <dbReference type="EC" id="3.4.19.12"/>
    </reaction>
</comment>
<dbReference type="RefSeq" id="XP_013399947.1">
    <property type="nucleotide sequence ID" value="XM_013544493.1"/>
</dbReference>
<dbReference type="InterPro" id="IPR025257">
    <property type="entry name" value="MINDY-3/4_CD"/>
</dbReference>
<evidence type="ECO:0000256" key="5">
    <source>
        <dbReference type="ARBA" id="ARBA00022801"/>
    </source>
</evidence>
<dbReference type="InterPro" id="IPR039785">
    <property type="entry name" value="MINY3/4"/>
</dbReference>
<dbReference type="Proteomes" id="UP000085678">
    <property type="component" value="Unplaced"/>
</dbReference>